<comment type="subunit">
    <text evidence="2">Homooctamer.</text>
</comment>
<dbReference type="Pfam" id="PF01704">
    <property type="entry name" value="UDPGP"/>
    <property type="match status" value="1"/>
</dbReference>
<comment type="function">
    <text evidence="7">UTP--glucose-1-phosphate uridylyltransferase catalyzing the conversion of glucose-1-phosphate into UDP-glucose, a crucial precursor for the production of glycogen.</text>
</comment>
<dbReference type="PANTHER" id="PTHR43511">
    <property type="match status" value="1"/>
</dbReference>
<reference evidence="11" key="1">
    <citation type="submission" date="2019-12" db="UniProtKB">
        <authorList>
            <consortium name="WormBaseParasite"/>
        </authorList>
    </citation>
    <scope>IDENTIFICATION</scope>
</reference>
<dbReference type="FunFam" id="2.160.10.10:FF:000001">
    <property type="entry name" value="UTP--glucose-1-phosphate uridylyltransferase"/>
    <property type="match status" value="1"/>
</dbReference>
<keyword evidence="10" id="KW-1185">Reference proteome</keyword>
<dbReference type="FunFam" id="3.90.550.10:FF:000002">
    <property type="entry name" value="UTP--glucose-1-phosphate uridylyltransferase"/>
    <property type="match status" value="1"/>
</dbReference>
<evidence type="ECO:0000256" key="6">
    <source>
        <dbReference type="ARBA" id="ARBA00022695"/>
    </source>
</evidence>
<dbReference type="InterPro" id="IPR002618">
    <property type="entry name" value="UDPGP_fam"/>
</dbReference>
<accession>A0A5S6R4Y6</accession>
<keyword evidence="6" id="KW-0548">Nucleotidyltransferase</keyword>
<evidence type="ECO:0000256" key="8">
    <source>
        <dbReference type="ARBA" id="ARBA00031959"/>
    </source>
</evidence>
<dbReference type="STRING" id="70415.A0A5S6R4Y6"/>
<proteinExistence type="inferred from homology"/>
<evidence type="ECO:0000256" key="3">
    <source>
        <dbReference type="ARBA" id="ARBA00012415"/>
    </source>
</evidence>
<evidence type="ECO:0000256" key="7">
    <source>
        <dbReference type="ARBA" id="ARBA00023579"/>
    </source>
</evidence>
<dbReference type="CDD" id="cd00897">
    <property type="entry name" value="UGPase_euk"/>
    <property type="match status" value="1"/>
</dbReference>
<dbReference type="SUPFAM" id="SSF53448">
    <property type="entry name" value="Nucleotide-diphospho-sugar transferases"/>
    <property type="match status" value="1"/>
</dbReference>
<dbReference type="GO" id="GO:0006011">
    <property type="term" value="P:UDP-alpha-D-glucose metabolic process"/>
    <property type="evidence" value="ECO:0007669"/>
    <property type="project" value="InterPro"/>
</dbReference>
<dbReference type="InterPro" id="IPR016267">
    <property type="entry name" value="UDPGP_trans"/>
</dbReference>
<name>A0A5S6R4Y6_TRIMR</name>
<evidence type="ECO:0000256" key="9">
    <source>
        <dbReference type="ARBA" id="ARBA00047432"/>
    </source>
</evidence>
<dbReference type="InterPro" id="IPR029044">
    <property type="entry name" value="Nucleotide-diphossugar_trans"/>
</dbReference>
<evidence type="ECO:0000256" key="2">
    <source>
        <dbReference type="ARBA" id="ARBA00011823"/>
    </source>
</evidence>
<evidence type="ECO:0000256" key="5">
    <source>
        <dbReference type="ARBA" id="ARBA00022679"/>
    </source>
</evidence>
<evidence type="ECO:0000313" key="11">
    <source>
        <dbReference type="WBParaSite" id="TMUE_3000014493.1"/>
    </source>
</evidence>
<evidence type="ECO:0000313" key="10">
    <source>
        <dbReference type="Proteomes" id="UP000046395"/>
    </source>
</evidence>
<dbReference type="Proteomes" id="UP000046395">
    <property type="component" value="Unassembled WGS sequence"/>
</dbReference>
<organism evidence="10 11">
    <name type="scientific">Trichuris muris</name>
    <name type="common">Mouse whipworm</name>
    <dbReference type="NCBI Taxonomy" id="70415"/>
    <lineage>
        <taxon>Eukaryota</taxon>
        <taxon>Metazoa</taxon>
        <taxon>Ecdysozoa</taxon>
        <taxon>Nematoda</taxon>
        <taxon>Enoplea</taxon>
        <taxon>Dorylaimia</taxon>
        <taxon>Trichinellida</taxon>
        <taxon>Trichuridae</taxon>
        <taxon>Trichuris</taxon>
    </lineage>
</organism>
<sequence length="581" mass="65865">MHMNASRLFNDSQDVLPEFRQILRLRFKLPSTKACNQIIVHILSTLARVGRSVVRSSNVAPFDIRSPQPEDIEVAQLHWCFSTLQPDCTKMSEASKRSAEWKDMTRLETVDSLTSELEVMIKMVPEAARERWAKYFDGFRRLFANFLQVRPTVEWSKISHLPEGALQPYDSLTQPNDSAVKDLLNKVIVVKLNGGLGTSMGCKGPKSLIAVRHDLTFLDLTIQQLECLNTKHGVDIPLVLMNSFNTEEDTKRALRKYRNVKVTVHTFNQSCYPRINRETMMPVSHNVDKLDNDAWYPPGHGDFYESFYSSGLLEMFLNSGKEYCFVSNIDNLGATMDTKIMNAMIENGNEFVMELTDKTRADVKGGTLISYDGLIRLLELPQVPKEHRDEFYSVTKFKYFNTNNLWMKLSAIKQLVVDNKMDMEIIVNPKTMENGIDVLQLETAAGSAIKNFHGAIGIIVPRSRFLPVKKTQDLLLVMSNLYELENGTLRLSDNRLFSPVPLVKLGSSFDRVSNFLKRFSGIPDMLECDHLTVAGDVWFGKNIKLRGTVIIIANHGDRIDIPPGALLANKIVSGNLRIMDH</sequence>
<evidence type="ECO:0000256" key="4">
    <source>
        <dbReference type="ARBA" id="ARBA00019048"/>
    </source>
</evidence>
<dbReference type="Gene3D" id="2.160.10.10">
    <property type="entry name" value="Hexapeptide repeat proteins"/>
    <property type="match status" value="1"/>
</dbReference>
<comment type="catalytic activity">
    <reaction evidence="9">
        <text>alpha-D-glucose 1-phosphate + UTP + H(+) = UDP-alpha-D-glucose + diphosphate</text>
        <dbReference type="Rhea" id="RHEA:19889"/>
        <dbReference type="ChEBI" id="CHEBI:15378"/>
        <dbReference type="ChEBI" id="CHEBI:33019"/>
        <dbReference type="ChEBI" id="CHEBI:46398"/>
        <dbReference type="ChEBI" id="CHEBI:58601"/>
        <dbReference type="ChEBI" id="CHEBI:58885"/>
        <dbReference type="EC" id="2.7.7.9"/>
    </reaction>
    <physiologicalReaction direction="left-to-right" evidence="9">
        <dbReference type="Rhea" id="RHEA:19890"/>
    </physiologicalReaction>
</comment>
<dbReference type="WBParaSite" id="TMUE_3000014493.1">
    <property type="protein sequence ID" value="TMUE_3000014493.1"/>
    <property type="gene ID" value="WBGene00285818"/>
</dbReference>
<protein>
    <recommendedName>
        <fullName evidence="4">UTP--glucose-1-phosphate uridylyltransferase</fullName>
        <ecNumber evidence="3">2.7.7.9</ecNumber>
    </recommendedName>
    <alternativeName>
        <fullName evidence="8">UDP-glucose pyrophosphorylase</fullName>
    </alternativeName>
</protein>
<evidence type="ECO:0000256" key="1">
    <source>
        <dbReference type="ARBA" id="ARBA00010401"/>
    </source>
</evidence>
<dbReference type="UniPathway" id="UPA00164"/>
<dbReference type="GO" id="GO:0005978">
    <property type="term" value="P:glycogen biosynthetic process"/>
    <property type="evidence" value="ECO:0007669"/>
    <property type="project" value="UniProtKB-UniPathway"/>
</dbReference>
<dbReference type="AlphaFoldDB" id="A0A5S6R4Y6"/>
<dbReference type="Gene3D" id="3.90.550.10">
    <property type="entry name" value="Spore Coat Polysaccharide Biosynthesis Protein SpsA, Chain A"/>
    <property type="match status" value="1"/>
</dbReference>
<dbReference type="GO" id="GO:0003983">
    <property type="term" value="F:UTP:glucose-1-phosphate uridylyltransferase activity"/>
    <property type="evidence" value="ECO:0007669"/>
    <property type="project" value="UniProtKB-EC"/>
</dbReference>
<comment type="similarity">
    <text evidence="1">Belongs to the UDPGP type 1 family.</text>
</comment>
<keyword evidence="5" id="KW-0808">Transferase</keyword>
<dbReference type="EC" id="2.7.7.9" evidence="3"/>